<sequence length="79" mass="8571">MSELVIRVGAHSLRRLPVAERKGIEVRELRRAIVFVAEAHQGCAVPKCVSCEAIRNGLAVALAVVRAEADGGFEESMRD</sequence>
<evidence type="ECO:0000313" key="2">
    <source>
        <dbReference type="Proteomes" id="UP001596548"/>
    </source>
</evidence>
<organism evidence="1 2">
    <name type="scientific">Paractinoplanes rhizophilus</name>
    <dbReference type="NCBI Taxonomy" id="1416877"/>
    <lineage>
        <taxon>Bacteria</taxon>
        <taxon>Bacillati</taxon>
        <taxon>Actinomycetota</taxon>
        <taxon>Actinomycetes</taxon>
        <taxon>Micromonosporales</taxon>
        <taxon>Micromonosporaceae</taxon>
        <taxon>Paractinoplanes</taxon>
    </lineage>
</organism>
<gene>
    <name evidence="1" type="ORF">ACFQS1_28200</name>
</gene>
<dbReference type="EMBL" id="JBHTBJ010000027">
    <property type="protein sequence ID" value="MFC7277889.1"/>
    <property type="molecule type" value="Genomic_DNA"/>
</dbReference>
<protein>
    <submittedName>
        <fullName evidence="1">Uncharacterized protein</fullName>
    </submittedName>
</protein>
<reference evidence="2" key="1">
    <citation type="journal article" date="2019" name="Int. J. Syst. Evol. Microbiol.">
        <title>The Global Catalogue of Microorganisms (GCM) 10K type strain sequencing project: providing services to taxonomists for standard genome sequencing and annotation.</title>
        <authorList>
            <consortium name="The Broad Institute Genomics Platform"/>
            <consortium name="The Broad Institute Genome Sequencing Center for Infectious Disease"/>
            <person name="Wu L."/>
            <person name="Ma J."/>
        </authorList>
    </citation>
    <scope>NUCLEOTIDE SEQUENCE [LARGE SCALE GENOMIC DNA]</scope>
    <source>
        <strain evidence="2">XZYJT-10</strain>
    </source>
</reference>
<accession>A0ABW2I0T5</accession>
<comment type="caution">
    <text evidence="1">The sequence shown here is derived from an EMBL/GenBank/DDBJ whole genome shotgun (WGS) entry which is preliminary data.</text>
</comment>
<name>A0ABW2I0T5_9ACTN</name>
<dbReference type="RefSeq" id="WP_378974073.1">
    <property type="nucleotide sequence ID" value="NZ_JBHTBJ010000027.1"/>
</dbReference>
<keyword evidence="2" id="KW-1185">Reference proteome</keyword>
<evidence type="ECO:0000313" key="1">
    <source>
        <dbReference type="EMBL" id="MFC7277889.1"/>
    </source>
</evidence>
<proteinExistence type="predicted"/>
<dbReference type="Proteomes" id="UP001596548">
    <property type="component" value="Unassembled WGS sequence"/>
</dbReference>